<gene>
    <name evidence="2" type="ORF">J2W25_001822</name>
</gene>
<dbReference type="RefSeq" id="WP_370869580.1">
    <property type="nucleotide sequence ID" value="NZ_JAUSRR010000003.1"/>
</dbReference>
<feature type="domain" description="Transposase IS66 C-terminal" evidence="1">
    <location>
        <begin position="4"/>
        <end position="40"/>
    </location>
</feature>
<dbReference type="Proteomes" id="UP001244295">
    <property type="component" value="Unassembled WGS sequence"/>
</dbReference>
<sequence length="98" mass="10890">MICSLIGSAKRGGIDPQACLRHVLERIADHPIHRIGELLPRVVAPQLHAAWYSPAANAANAARRLARTANIHRMVLALQCRHEHDFHSERPARLAAVR</sequence>
<organism evidence="2 3">
    <name type="scientific">Variovorax boronicumulans</name>
    <dbReference type="NCBI Taxonomy" id="436515"/>
    <lineage>
        <taxon>Bacteria</taxon>
        <taxon>Pseudomonadati</taxon>
        <taxon>Pseudomonadota</taxon>
        <taxon>Betaproteobacteria</taxon>
        <taxon>Burkholderiales</taxon>
        <taxon>Comamonadaceae</taxon>
        <taxon>Variovorax</taxon>
    </lineage>
</organism>
<dbReference type="AlphaFoldDB" id="A0AAW8DU94"/>
<accession>A0AAW8DU94</accession>
<evidence type="ECO:0000259" key="1">
    <source>
        <dbReference type="Pfam" id="PF13817"/>
    </source>
</evidence>
<protein>
    <recommendedName>
        <fullName evidence="1">Transposase IS66 C-terminal domain-containing protein</fullName>
    </recommendedName>
</protein>
<comment type="caution">
    <text evidence="2">The sequence shown here is derived from an EMBL/GenBank/DDBJ whole genome shotgun (WGS) entry which is preliminary data.</text>
</comment>
<proteinExistence type="predicted"/>
<dbReference type="InterPro" id="IPR039552">
    <property type="entry name" value="IS66_C"/>
</dbReference>
<dbReference type="EMBL" id="JAUSRR010000003">
    <property type="protein sequence ID" value="MDP9922801.1"/>
    <property type="molecule type" value="Genomic_DNA"/>
</dbReference>
<evidence type="ECO:0000313" key="3">
    <source>
        <dbReference type="Proteomes" id="UP001244295"/>
    </source>
</evidence>
<dbReference type="Pfam" id="PF13817">
    <property type="entry name" value="DDE_Tnp_IS66_C"/>
    <property type="match status" value="1"/>
</dbReference>
<name>A0AAW8DU94_9BURK</name>
<reference evidence="2" key="1">
    <citation type="submission" date="2023-07" db="EMBL/GenBank/DDBJ databases">
        <title>Sorghum-associated microbial communities from plants grown in Nebraska, USA.</title>
        <authorList>
            <person name="Schachtman D."/>
        </authorList>
    </citation>
    <scope>NUCLEOTIDE SEQUENCE</scope>
    <source>
        <strain evidence="2">DS2795</strain>
    </source>
</reference>
<evidence type="ECO:0000313" key="2">
    <source>
        <dbReference type="EMBL" id="MDP9922801.1"/>
    </source>
</evidence>